<feature type="compositionally biased region" description="Polar residues" evidence="1">
    <location>
        <begin position="238"/>
        <end position="259"/>
    </location>
</feature>
<dbReference type="EMBL" id="JBHSCN010000005">
    <property type="protein sequence ID" value="MFC4244245.1"/>
    <property type="molecule type" value="Genomic_DNA"/>
</dbReference>
<accession>A0ABV8Q7F4</accession>
<comment type="caution">
    <text evidence="2">The sequence shown here is derived from an EMBL/GenBank/DDBJ whole genome shotgun (WGS) entry which is preliminary data.</text>
</comment>
<dbReference type="Proteomes" id="UP001595900">
    <property type="component" value="Unassembled WGS sequence"/>
</dbReference>
<sequence length="259" mass="28196">MSARVAIYAAPGSLPADAVGARLLEQAEWWIGRSAAGNPVAPAAPAGWSRADVDAITIDARRYGFHATLKAPFRLAEGRTLADLEQAVERFAAAHSVVEVPNLALTRLGAFFAIMPGAPAEPLYSLAAEVVTEFDEFRAPASDQEIARRNPAGMTERRRELFERWGYPYVLDEFRLHFTLTDPIEPERRDEVEAVLAEWFRSSLGRTLPIDCLAIYTECEPGAPFELHAVYPLGSASAPESSATARGSQNAEPATQGTR</sequence>
<protein>
    <submittedName>
        <fullName evidence="2">DUF1045 domain-containing protein</fullName>
    </submittedName>
</protein>
<gene>
    <name evidence="2" type="ORF">ACFOYW_12750</name>
</gene>
<dbReference type="Gene3D" id="3.90.1140.10">
    <property type="entry name" value="Cyclic phosphodiesterase"/>
    <property type="match status" value="1"/>
</dbReference>
<dbReference type="RefSeq" id="WP_390229397.1">
    <property type="nucleotide sequence ID" value="NZ_JBHSCN010000005.1"/>
</dbReference>
<dbReference type="InterPro" id="IPR009389">
    <property type="entry name" value="DUF1045"/>
</dbReference>
<evidence type="ECO:0000313" key="3">
    <source>
        <dbReference type="Proteomes" id="UP001595900"/>
    </source>
</evidence>
<evidence type="ECO:0000256" key="1">
    <source>
        <dbReference type="SAM" id="MobiDB-lite"/>
    </source>
</evidence>
<evidence type="ECO:0000313" key="2">
    <source>
        <dbReference type="EMBL" id="MFC4244245.1"/>
    </source>
</evidence>
<organism evidence="2 3">
    <name type="scientific">Gryllotalpicola reticulitermitis</name>
    <dbReference type="NCBI Taxonomy" id="1184153"/>
    <lineage>
        <taxon>Bacteria</taxon>
        <taxon>Bacillati</taxon>
        <taxon>Actinomycetota</taxon>
        <taxon>Actinomycetes</taxon>
        <taxon>Micrococcales</taxon>
        <taxon>Microbacteriaceae</taxon>
        <taxon>Gryllotalpicola</taxon>
    </lineage>
</organism>
<keyword evidence="3" id="KW-1185">Reference proteome</keyword>
<name>A0ABV8Q7F4_9MICO</name>
<proteinExistence type="predicted"/>
<feature type="region of interest" description="Disordered" evidence="1">
    <location>
        <begin position="236"/>
        <end position="259"/>
    </location>
</feature>
<dbReference type="Pfam" id="PF06299">
    <property type="entry name" value="DUF1045"/>
    <property type="match status" value="1"/>
</dbReference>
<dbReference type="PIRSF" id="PIRSF033328">
    <property type="entry name" value="Phest_Mll4975"/>
    <property type="match status" value="1"/>
</dbReference>
<reference evidence="3" key="1">
    <citation type="journal article" date="2019" name="Int. J. Syst. Evol. Microbiol.">
        <title>The Global Catalogue of Microorganisms (GCM) 10K type strain sequencing project: providing services to taxonomists for standard genome sequencing and annotation.</title>
        <authorList>
            <consortium name="The Broad Institute Genomics Platform"/>
            <consortium name="The Broad Institute Genome Sequencing Center for Infectious Disease"/>
            <person name="Wu L."/>
            <person name="Ma J."/>
        </authorList>
    </citation>
    <scope>NUCLEOTIDE SEQUENCE [LARGE SCALE GENOMIC DNA]</scope>
    <source>
        <strain evidence="3">CGMCC 1.10363</strain>
    </source>
</reference>